<organism evidence="2 3">
    <name type="scientific">Legionella geestiana</name>
    <dbReference type="NCBI Taxonomy" id="45065"/>
    <lineage>
        <taxon>Bacteria</taxon>
        <taxon>Pseudomonadati</taxon>
        <taxon>Pseudomonadota</taxon>
        <taxon>Gammaproteobacteria</taxon>
        <taxon>Legionellales</taxon>
        <taxon>Legionellaceae</taxon>
        <taxon>Legionella</taxon>
    </lineage>
</organism>
<keyword evidence="3" id="KW-1185">Reference proteome</keyword>
<evidence type="ECO:0000313" key="2">
    <source>
        <dbReference type="EMBL" id="KTC98497.1"/>
    </source>
</evidence>
<accession>A0A0W0TS37</accession>
<dbReference type="PATRIC" id="fig|45065.4.peg.1708"/>
<name>A0A0W0TS37_9GAMM</name>
<dbReference type="STRING" id="45065.Lgee_1574"/>
<proteinExistence type="predicted"/>
<reference evidence="2 3" key="1">
    <citation type="submission" date="2015-11" db="EMBL/GenBank/DDBJ databases">
        <title>Genomic analysis of 38 Legionella species identifies large and diverse effector repertoires.</title>
        <authorList>
            <person name="Burstein D."/>
            <person name="Amaro F."/>
            <person name="Zusman T."/>
            <person name="Lifshitz Z."/>
            <person name="Cohen O."/>
            <person name="Gilbert J.A."/>
            <person name="Pupko T."/>
            <person name="Shuman H.A."/>
            <person name="Segal G."/>
        </authorList>
    </citation>
    <scope>NUCLEOTIDE SEQUENCE [LARGE SCALE GENOMIC DNA]</scope>
    <source>
        <strain evidence="2 3">ATCC 49504</strain>
    </source>
</reference>
<comment type="caution">
    <text evidence="2">The sequence shown here is derived from an EMBL/GenBank/DDBJ whole genome shotgun (WGS) entry which is preliminary data.</text>
</comment>
<sequence>MKKETLIALYPWTNIPQVLAFCEEFNDAQWQVLDRQGAGDFIKAHADTSMVIPGLFGGILGARQMIMKTYGEVPLEIFEQVVHNVMVEANKPQDATSPMVALEVLQWFGKDMNPFINRYVKSEDMMENIIQTLVSKDVRDALAGDAEAISRLPFIPTAFEPWKGQDLRVLVKNRTITLQTLCAIAEDLYKNKAPSVRVLPAWIGQNRTMEALACKFTDAQLAVLSDILEPVCKRNEVLLNTLLNRIVSEASGELPTLSSERFEAIVQQQQQLHLAAVPPVIDVASSSAFQHSFAGSASSAPQSGRAGLDLFTPRVASSSSSSSNAVPDNPENECKIF</sequence>
<dbReference type="RefSeq" id="WP_028385747.1">
    <property type="nucleotide sequence ID" value="NZ_CAAAHN010000006.1"/>
</dbReference>
<dbReference type="AlphaFoldDB" id="A0A0W0TS37"/>
<dbReference type="Proteomes" id="UP000054785">
    <property type="component" value="Unassembled WGS sequence"/>
</dbReference>
<evidence type="ECO:0000256" key="1">
    <source>
        <dbReference type="SAM" id="MobiDB-lite"/>
    </source>
</evidence>
<dbReference type="EMBL" id="LNYC01000063">
    <property type="protein sequence ID" value="KTC98497.1"/>
    <property type="molecule type" value="Genomic_DNA"/>
</dbReference>
<gene>
    <name evidence="2" type="ORF">Lgee_1574</name>
</gene>
<protein>
    <submittedName>
        <fullName evidence="2">Uncharacterized protein</fullName>
    </submittedName>
</protein>
<feature type="region of interest" description="Disordered" evidence="1">
    <location>
        <begin position="314"/>
        <end position="337"/>
    </location>
</feature>
<evidence type="ECO:0000313" key="3">
    <source>
        <dbReference type="Proteomes" id="UP000054785"/>
    </source>
</evidence>